<evidence type="ECO:0000313" key="3">
    <source>
        <dbReference type="Proteomes" id="UP000567067"/>
    </source>
</evidence>
<evidence type="ECO:0000256" key="1">
    <source>
        <dbReference type="SAM" id="Phobius"/>
    </source>
</evidence>
<proteinExistence type="predicted"/>
<organism evidence="2 3">
    <name type="scientific">Fontibacillus solani</name>
    <dbReference type="NCBI Taxonomy" id="1572857"/>
    <lineage>
        <taxon>Bacteria</taxon>
        <taxon>Bacillati</taxon>
        <taxon>Bacillota</taxon>
        <taxon>Bacilli</taxon>
        <taxon>Bacillales</taxon>
        <taxon>Paenibacillaceae</taxon>
        <taxon>Fontibacillus</taxon>
    </lineage>
</organism>
<keyword evidence="1" id="KW-0472">Membrane</keyword>
<keyword evidence="3" id="KW-1185">Reference proteome</keyword>
<dbReference type="EMBL" id="JACJIP010000031">
    <property type="protein sequence ID" value="MBA9087502.1"/>
    <property type="molecule type" value="Genomic_DNA"/>
</dbReference>
<dbReference type="AlphaFoldDB" id="A0A7W3SWH8"/>
<reference evidence="2 3" key="1">
    <citation type="submission" date="2020-08" db="EMBL/GenBank/DDBJ databases">
        <title>Genomic Encyclopedia of Type Strains, Phase III (KMG-III): the genomes of soil and plant-associated and newly described type strains.</title>
        <authorList>
            <person name="Whitman W."/>
        </authorList>
    </citation>
    <scope>NUCLEOTIDE SEQUENCE [LARGE SCALE GENOMIC DNA]</scope>
    <source>
        <strain evidence="2 3">CECT 8693</strain>
    </source>
</reference>
<accession>A0A7W3SWH8</accession>
<keyword evidence="1" id="KW-0812">Transmembrane</keyword>
<gene>
    <name evidence="2" type="ORF">FHR92_003987</name>
</gene>
<feature type="transmembrane region" description="Helical" evidence="1">
    <location>
        <begin position="12"/>
        <end position="31"/>
    </location>
</feature>
<comment type="caution">
    <text evidence="2">The sequence shown here is derived from an EMBL/GenBank/DDBJ whole genome shotgun (WGS) entry which is preliminary data.</text>
</comment>
<keyword evidence="1" id="KW-1133">Transmembrane helix</keyword>
<evidence type="ECO:0000313" key="2">
    <source>
        <dbReference type="EMBL" id="MBA9087502.1"/>
    </source>
</evidence>
<sequence>MKNTKGRLKNACWWLFVGFCIGFTPFAFHLAEIERGYKAIGGEIFVPLIPLLVWGIKVSINDMKITMKEVMENEREHTNSGV</sequence>
<feature type="transmembrane region" description="Helical" evidence="1">
    <location>
        <begin position="37"/>
        <end position="56"/>
    </location>
</feature>
<dbReference type="Proteomes" id="UP000567067">
    <property type="component" value="Unassembled WGS sequence"/>
</dbReference>
<dbReference type="RefSeq" id="WP_182538426.1">
    <property type="nucleotide sequence ID" value="NZ_JACJIP010000031.1"/>
</dbReference>
<protein>
    <submittedName>
        <fullName evidence="2">Uncharacterized protein</fullName>
    </submittedName>
</protein>
<name>A0A7W3SWH8_9BACL</name>